<evidence type="ECO:0000313" key="2">
    <source>
        <dbReference type="EMBL" id="CAB4876511.1"/>
    </source>
</evidence>
<protein>
    <submittedName>
        <fullName evidence="2">Unannotated protein</fullName>
    </submittedName>
</protein>
<gene>
    <name evidence="2" type="ORF">UFOPK3376_01156</name>
</gene>
<dbReference type="InterPro" id="IPR008492">
    <property type="entry name" value="Rv2714-like"/>
</dbReference>
<dbReference type="Gene3D" id="3.40.50.10900">
    <property type="entry name" value="PAC-like subunit"/>
    <property type="match status" value="1"/>
</dbReference>
<name>A0A6J7E132_9ZZZZ</name>
<dbReference type="SUPFAM" id="SSF159659">
    <property type="entry name" value="Cgl1923-like"/>
    <property type="match status" value="1"/>
</dbReference>
<dbReference type="PIRSF" id="PIRSF028754">
    <property type="entry name" value="UCP028754"/>
    <property type="match status" value="1"/>
</dbReference>
<dbReference type="EMBL" id="CAFBLP010000023">
    <property type="protein sequence ID" value="CAB4876511.1"/>
    <property type="molecule type" value="Genomic_DNA"/>
</dbReference>
<keyword evidence="1" id="KW-0175">Coiled coil</keyword>
<sequence length="300" mass="32616">MSDAYSIVGGMAPLLHEPTLVVMLTGWIDASGAAAATMSTLDSECNARTIAVFDGDSFIDYRARRPTMELREGVNTRLDWPDIEVKHGHDLDGRDVLLLTGPEPDMAWQRFGREAASLGVRLGVKRMVALGAHPFASPHTRQARLSISSPSPALVEELRMLKNSIDVPAGVAAVLEHSFHQQGIDALGIWVQVPHYISSMAYPAATVALLTGLNQAAGLRIDGAAARQETVIQRQRLDELVAGNDEHRAMVAELEKLYDNSEQQTLQGALPTTQFTAAEIPTGDELAAELEQYLRDQNDN</sequence>
<evidence type="ECO:0000256" key="1">
    <source>
        <dbReference type="SAM" id="Coils"/>
    </source>
</evidence>
<accession>A0A6J7E132</accession>
<dbReference type="InterPro" id="IPR019151">
    <property type="entry name" value="Proteasome_assmbl_chaperone_2"/>
</dbReference>
<dbReference type="AlphaFoldDB" id="A0A6J7E132"/>
<dbReference type="InterPro" id="IPR038389">
    <property type="entry name" value="PSMG2_sf"/>
</dbReference>
<feature type="coiled-coil region" evidence="1">
    <location>
        <begin position="237"/>
        <end position="264"/>
    </location>
</feature>
<dbReference type="Pfam" id="PF09754">
    <property type="entry name" value="PAC2"/>
    <property type="match status" value="1"/>
</dbReference>
<reference evidence="2" key="1">
    <citation type="submission" date="2020-05" db="EMBL/GenBank/DDBJ databases">
        <authorList>
            <person name="Chiriac C."/>
            <person name="Salcher M."/>
            <person name="Ghai R."/>
            <person name="Kavagutti S V."/>
        </authorList>
    </citation>
    <scope>NUCLEOTIDE SEQUENCE</scope>
</reference>
<organism evidence="2">
    <name type="scientific">freshwater metagenome</name>
    <dbReference type="NCBI Taxonomy" id="449393"/>
    <lineage>
        <taxon>unclassified sequences</taxon>
        <taxon>metagenomes</taxon>
        <taxon>ecological metagenomes</taxon>
    </lineage>
</organism>
<proteinExistence type="predicted"/>